<keyword evidence="7" id="KW-0256">Endoplasmic reticulum</keyword>
<evidence type="ECO:0000256" key="6">
    <source>
        <dbReference type="ARBA" id="ARBA00022729"/>
    </source>
</evidence>
<keyword evidence="10" id="KW-0325">Glycoprotein</keyword>
<comment type="subunit">
    <text evidence="3">Component of the ER membrane protein complex (EMC).</text>
</comment>
<evidence type="ECO:0000259" key="13">
    <source>
        <dbReference type="Pfam" id="PF25293"/>
    </source>
</evidence>
<dbReference type="AlphaFoldDB" id="A0AB34JDH1"/>
<proteinExistence type="inferred from homology"/>
<dbReference type="PANTHER" id="PTHR21573">
    <property type="entry name" value="ER MEMBRANE PROTEIN COMPLEX SUBUNIT 1"/>
    <property type="match status" value="1"/>
</dbReference>
<evidence type="ECO:0000256" key="7">
    <source>
        <dbReference type="ARBA" id="ARBA00022824"/>
    </source>
</evidence>
<feature type="transmembrane region" description="Helical" evidence="11">
    <location>
        <begin position="964"/>
        <end position="987"/>
    </location>
</feature>
<keyword evidence="5 11" id="KW-0812">Transmembrane</keyword>
<keyword evidence="15" id="KW-1185">Reference proteome</keyword>
<evidence type="ECO:0000313" key="15">
    <source>
        <dbReference type="Proteomes" id="UP001515480"/>
    </source>
</evidence>
<reference evidence="14 15" key="1">
    <citation type="journal article" date="2024" name="Science">
        <title>Giant polyketide synthase enzymes in the biosynthesis of giant marine polyether toxins.</title>
        <authorList>
            <person name="Fallon T.R."/>
            <person name="Shende V.V."/>
            <person name="Wierzbicki I.H."/>
            <person name="Pendleton A.L."/>
            <person name="Watervoot N.F."/>
            <person name="Auber R.P."/>
            <person name="Gonzalez D.J."/>
            <person name="Wisecaver J.H."/>
            <person name="Moore B.S."/>
        </authorList>
    </citation>
    <scope>NUCLEOTIDE SEQUENCE [LARGE SCALE GENOMIC DNA]</scope>
    <source>
        <strain evidence="14 15">12B1</strain>
    </source>
</reference>
<dbReference type="InterPro" id="IPR015943">
    <property type="entry name" value="WD40/YVTN_repeat-like_dom_sf"/>
</dbReference>
<organism evidence="14 15">
    <name type="scientific">Prymnesium parvum</name>
    <name type="common">Toxic golden alga</name>
    <dbReference type="NCBI Taxonomy" id="97485"/>
    <lineage>
        <taxon>Eukaryota</taxon>
        <taxon>Haptista</taxon>
        <taxon>Haptophyta</taxon>
        <taxon>Prymnesiophyceae</taxon>
        <taxon>Prymnesiales</taxon>
        <taxon>Prymnesiaceae</taxon>
        <taxon>Prymnesium</taxon>
    </lineage>
</organism>
<dbReference type="PANTHER" id="PTHR21573:SF0">
    <property type="entry name" value="ER MEMBRANE PROTEIN COMPLEX SUBUNIT 1"/>
    <property type="match status" value="1"/>
</dbReference>
<comment type="subcellular location">
    <subcellularLocation>
        <location evidence="1">Endoplasmic reticulum membrane</location>
        <topology evidence="1">Single-pass type I membrane protein</topology>
    </subcellularLocation>
</comment>
<dbReference type="Pfam" id="PF07774">
    <property type="entry name" value="EMC1_C"/>
    <property type="match status" value="1"/>
</dbReference>
<keyword evidence="8 11" id="KW-1133">Transmembrane helix</keyword>
<name>A0AB34JDH1_PRYPA</name>
<accession>A0AB34JDH1</accession>
<dbReference type="EMBL" id="JBGBPQ010000009">
    <property type="protein sequence ID" value="KAL1519393.1"/>
    <property type="molecule type" value="Genomic_DNA"/>
</dbReference>
<dbReference type="Pfam" id="PF25293">
    <property type="entry name" value="Beta-prop_EMC1_N"/>
    <property type="match status" value="1"/>
</dbReference>
<evidence type="ECO:0000256" key="5">
    <source>
        <dbReference type="ARBA" id="ARBA00022692"/>
    </source>
</evidence>
<evidence type="ECO:0000256" key="2">
    <source>
        <dbReference type="ARBA" id="ARBA00007904"/>
    </source>
</evidence>
<evidence type="ECO:0000259" key="12">
    <source>
        <dbReference type="Pfam" id="PF07774"/>
    </source>
</evidence>
<evidence type="ECO:0000256" key="9">
    <source>
        <dbReference type="ARBA" id="ARBA00023136"/>
    </source>
</evidence>
<dbReference type="GO" id="GO:0034975">
    <property type="term" value="P:protein folding in endoplasmic reticulum"/>
    <property type="evidence" value="ECO:0007669"/>
    <property type="project" value="TreeGrafter"/>
</dbReference>
<dbReference type="InterPro" id="IPR011047">
    <property type="entry name" value="Quinoprotein_ADH-like_sf"/>
</dbReference>
<comment type="caution">
    <text evidence="14">The sequence shown here is derived from an EMBL/GenBank/DDBJ whole genome shotgun (WGS) entry which is preliminary data.</text>
</comment>
<keyword evidence="9 11" id="KW-0472">Membrane</keyword>
<dbReference type="InterPro" id="IPR011678">
    <property type="entry name" value="EMC1_C"/>
</dbReference>
<feature type="domain" description="EMC1 first beta-propeller" evidence="13">
    <location>
        <begin position="52"/>
        <end position="451"/>
    </location>
</feature>
<evidence type="ECO:0000256" key="4">
    <source>
        <dbReference type="ARBA" id="ARBA00020824"/>
    </source>
</evidence>
<evidence type="ECO:0000313" key="14">
    <source>
        <dbReference type="EMBL" id="KAL1519393.1"/>
    </source>
</evidence>
<sequence>MWGAGHLVRRFGGSPFRRSARRTHPQFLLLTCTLMGLVQRLALLALMGLSNAMFEDQVDKIDWCTQHIGKVTHSIFHSTGPHRLALVATEQSVLAGVDLRHGTIIWRQVLRADEKISGFQQHGKVLLSLGIAPGRLFIRLWSTQGSLVWDAQLLGSAEESIPAPTAAFVGSSIVVAWKSTVVAFHGTTGAQLWALELGGEASDVAISAMLAPSEAEIIVYGSSSTAKGGVSLFSSKISADKGERLEFGSLGEVSKNLTSPLIATSDKKFIAGVDTHASKLLLHRVGTKSFHSIPLTAHQLGEAPAMLSMSLPSVVALRSADGGSALLKIVTGPNVEVLKKVEGSVPHSLAQASTKDGGAVLAVVTVSGDRDALVLETAQVQGDGTVDEWKGEDRLPWSMSLQGWAAGVWLNSYTRKDGTLGHRLLVSAEDHSLRLLQAAKEAGKSSWVREEALASVQQAEFVSLPSLAVDGEKMEVPSFAFALPAVIAGIQKRLSAASSASTTGPPPKYADAYGTRQVVLTRTGGSKVFGLHSSDGSVIWSYFVPPLAASDVPPALHSLHVSGHGAQPQAFLLAQGASSWSVLVLHPFNGKLLSQTITPGTILHATRLPYQLRNGLSPLLIVSTDLKVHMYPSTSETNGLMLEHYSNLYFHVLKPAEAALRGYSIVREADAFVAVERWAMIFPEDGAQVNLAHFPFDAAVHSPVRVLGDRSVLYKYVNRNAVAVGVAIPEQESEEPSIQVMLVDGASGRVLHSVKHSSCEGPINMLLGENWLLYEYWSKNLMQHQISISEFYTNSTVSDDLLSLVLSGPIDYTQRANMFDSFSPATSDLYALSQSYAFGTSVAAMGLSHTAMGITPKNILVATSAGQLAVFDKRLLDPRRPHVANPQKMTQADREEGLVPYMPSLGGINPLTVLSHRHAIKQPRMIVCAPTMLESTSLVFVIGLDLFLSRVAPAKEFDRLNEDFNFVALVGATVFLVVATVGSGWFANRKDLARQWR</sequence>
<evidence type="ECO:0000256" key="1">
    <source>
        <dbReference type="ARBA" id="ARBA00004115"/>
    </source>
</evidence>
<feature type="domain" description="ER membrane protein complex subunit 1 C-terminal" evidence="12">
    <location>
        <begin position="769"/>
        <end position="996"/>
    </location>
</feature>
<evidence type="ECO:0000256" key="8">
    <source>
        <dbReference type="ARBA" id="ARBA00022989"/>
    </source>
</evidence>
<protein>
    <recommendedName>
        <fullName evidence="4">ER membrane protein complex subunit 1</fullName>
    </recommendedName>
</protein>
<evidence type="ECO:0000256" key="3">
    <source>
        <dbReference type="ARBA" id="ARBA00011276"/>
    </source>
</evidence>
<evidence type="ECO:0000256" key="11">
    <source>
        <dbReference type="SAM" id="Phobius"/>
    </source>
</evidence>
<comment type="similarity">
    <text evidence="2">Belongs to the EMC1 family.</text>
</comment>
<dbReference type="GO" id="GO:0072546">
    <property type="term" value="C:EMC complex"/>
    <property type="evidence" value="ECO:0007669"/>
    <property type="project" value="InterPro"/>
</dbReference>
<dbReference type="Gene3D" id="2.130.10.10">
    <property type="entry name" value="YVTN repeat-like/Quinoprotein amine dehydrogenase"/>
    <property type="match status" value="1"/>
</dbReference>
<gene>
    <name evidence="14" type="ORF">AB1Y20_022918</name>
</gene>
<feature type="transmembrane region" description="Helical" evidence="11">
    <location>
        <begin position="27"/>
        <end position="49"/>
    </location>
</feature>
<evidence type="ECO:0000256" key="10">
    <source>
        <dbReference type="ARBA" id="ARBA00023180"/>
    </source>
</evidence>
<keyword evidence="6" id="KW-0732">Signal</keyword>
<dbReference type="Proteomes" id="UP001515480">
    <property type="component" value="Unassembled WGS sequence"/>
</dbReference>
<dbReference type="InterPro" id="IPR058545">
    <property type="entry name" value="Beta-prop_EMC1_1st"/>
</dbReference>
<dbReference type="SUPFAM" id="SSF50998">
    <property type="entry name" value="Quinoprotein alcohol dehydrogenase-like"/>
    <property type="match status" value="1"/>
</dbReference>
<dbReference type="InterPro" id="IPR026895">
    <property type="entry name" value="EMC1"/>
</dbReference>